<accession>A0ABV7C455</accession>
<protein>
    <submittedName>
        <fullName evidence="1">Uncharacterized protein</fullName>
    </submittedName>
</protein>
<dbReference type="RefSeq" id="WP_123014576.1">
    <property type="nucleotide sequence ID" value="NZ_AP024912.1"/>
</dbReference>
<evidence type="ECO:0000313" key="2">
    <source>
        <dbReference type="Proteomes" id="UP001595384"/>
    </source>
</evidence>
<comment type="caution">
    <text evidence="1">The sequence shown here is derived from an EMBL/GenBank/DDBJ whole genome shotgun (WGS) entry which is preliminary data.</text>
</comment>
<dbReference type="Proteomes" id="UP001595384">
    <property type="component" value="Unassembled WGS sequence"/>
</dbReference>
<proteinExistence type="predicted"/>
<gene>
    <name evidence="1" type="ORF">ACFODT_02675</name>
</gene>
<dbReference type="EMBL" id="JBHRSE010000019">
    <property type="protein sequence ID" value="MFC3022735.1"/>
    <property type="molecule type" value="Genomic_DNA"/>
</dbReference>
<sequence length="127" mass="14543">MEKYVFKNFDEVKALFNKMTIMPSEFFSYTQSYRVGPSDISDMDFYEFDFEPYISLANSLGMACFGVQCSEIRCYLTHMNIGGHGPLCSVRPINLEQLKDLGYLAEMKSNYCQNLELNAVPIGDNQL</sequence>
<reference evidence="2" key="1">
    <citation type="journal article" date="2019" name="Int. J. Syst. Evol. Microbiol.">
        <title>The Global Catalogue of Microorganisms (GCM) 10K type strain sequencing project: providing services to taxonomists for standard genome sequencing and annotation.</title>
        <authorList>
            <consortium name="The Broad Institute Genomics Platform"/>
            <consortium name="The Broad Institute Genome Sequencing Center for Infectious Disease"/>
            <person name="Wu L."/>
            <person name="Ma J."/>
        </authorList>
    </citation>
    <scope>NUCLEOTIDE SEQUENCE [LARGE SCALE GENOMIC DNA]</scope>
    <source>
        <strain evidence="2">KCTC 62784</strain>
    </source>
</reference>
<name>A0ABV7C455_9VIBR</name>
<evidence type="ECO:0000313" key="1">
    <source>
        <dbReference type="EMBL" id="MFC3022735.1"/>
    </source>
</evidence>
<keyword evidence="2" id="KW-1185">Reference proteome</keyword>
<organism evidence="1 2">
    <name type="scientific">Vibrio zhugei</name>
    <dbReference type="NCBI Taxonomy" id="2479546"/>
    <lineage>
        <taxon>Bacteria</taxon>
        <taxon>Pseudomonadati</taxon>
        <taxon>Pseudomonadota</taxon>
        <taxon>Gammaproteobacteria</taxon>
        <taxon>Vibrionales</taxon>
        <taxon>Vibrionaceae</taxon>
        <taxon>Vibrio</taxon>
    </lineage>
</organism>